<feature type="region of interest" description="Disordered" evidence="2">
    <location>
        <begin position="70"/>
        <end position="109"/>
    </location>
</feature>
<dbReference type="InterPro" id="IPR027705">
    <property type="entry name" value="Flotillin_fam"/>
</dbReference>
<evidence type="ECO:0008006" key="5">
    <source>
        <dbReference type="Google" id="ProtNLM"/>
    </source>
</evidence>
<keyword evidence="4" id="KW-1185">Reference proteome</keyword>
<evidence type="ECO:0000256" key="1">
    <source>
        <dbReference type="RuleBase" id="RU366054"/>
    </source>
</evidence>
<gene>
    <name evidence="3" type="ORF">BDV29DRAFT_152125</name>
</gene>
<dbReference type="EMBL" id="ML732153">
    <property type="protein sequence ID" value="KAB8078995.1"/>
    <property type="molecule type" value="Genomic_DNA"/>
</dbReference>
<dbReference type="PANTHER" id="PTHR13806:SF31">
    <property type="entry name" value="FLOTILLIN-LIKE PROTEIN 1-RELATED"/>
    <property type="match status" value="1"/>
</dbReference>
<name>A0A5N5XFP7_9EURO</name>
<evidence type="ECO:0000256" key="2">
    <source>
        <dbReference type="SAM" id="MobiDB-lite"/>
    </source>
</evidence>
<dbReference type="OrthoDB" id="6080404at2759"/>
<feature type="compositionally biased region" description="Basic and acidic residues" evidence="2">
    <location>
        <begin position="70"/>
        <end position="104"/>
    </location>
</feature>
<accession>A0A5N5XFP7</accession>
<evidence type="ECO:0000313" key="4">
    <source>
        <dbReference type="Proteomes" id="UP000326565"/>
    </source>
</evidence>
<organism evidence="3 4">
    <name type="scientific">Aspergillus leporis</name>
    <dbReference type="NCBI Taxonomy" id="41062"/>
    <lineage>
        <taxon>Eukaryota</taxon>
        <taxon>Fungi</taxon>
        <taxon>Dikarya</taxon>
        <taxon>Ascomycota</taxon>
        <taxon>Pezizomycotina</taxon>
        <taxon>Eurotiomycetes</taxon>
        <taxon>Eurotiomycetidae</taxon>
        <taxon>Eurotiales</taxon>
        <taxon>Aspergillaceae</taxon>
        <taxon>Aspergillus</taxon>
        <taxon>Aspergillus subgen. Circumdati</taxon>
    </lineage>
</organism>
<reference evidence="3 4" key="1">
    <citation type="submission" date="2019-04" db="EMBL/GenBank/DDBJ databases">
        <title>Friends and foes A comparative genomics study of 23 Aspergillus species from section Flavi.</title>
        <authorList>
            <consortium name="DOE Joint Genome Institute"/>
            <person name="Kjaerbolling I."/>
            <person name="Vesth T."/>
            <person name="Frisvad J.C."/>
            <person name="Nybo J.L."/>
            <person name="Theobald S."/>
            <person name="Kildgaard S."/>
            <person name="Isbrandt T."/>
            <person name="Kuo A."/>
            <person name="Sato A."/>
            <person name="Lyhne E.K."/>
            <person name="Kogle M.E."/>
            <person name="Wiebenga A."/>
            <person name="Kun R.S."/>
            <person name="Lubbers R.J."/>
            <person name="Makela M.R."/>
            <person name="Barry K."/>
            <person name="Chovatia M."/>
            <person name="Clum A."/>
            <person name="Daum C."/>
            <person name="Haridas S."/>
            <person name="He G."/>
            <person name="LaButti K."/>
            <person name="Lipzen A."/>
            <person name="Mondo S."/>
            <person name="Riley R."/>
            <person name="Salamov A."/>
            <person name="Simmons B.A."/>
            <person name="Magnuson J.K."/>
            <person name="Henrissat B."/>
            <person name="Mortensen U.H."/>
            <person name="Larsen T.O."/>
            <person name="Devries R.P."/>
            <person name="Grigoriev I.V."/>
            <person name="Machida M."/>
            <person name="Baker S.E."/>
            <person name="Andersen M.R."/>
        </authorList>
    </citation>
    <scope>NUCLEOTIDE SEQUENCE [LARGE SCALE GENOMIC DNA]</scope>
    <source>
        <strain evidence="3 4">CBS 151.66</strain>
    </source>
</reference>
<comment type="similarity">
    <text evidence="1">Belongs to the band 7/mec-2 family. Flotillin subfamily.</text>
</comment>
<sequence length="295" mass="33548">MSMEAVFKERQTFENKEIENMQKELKQFSLRIAPGYSWQRILRYPQPKAHEEALNQEKIDVAEARMKGKIGEAEKEGRMKQEISKIDADTARQETKRKAEKAKAGSELMSRQTELDPVFKLQKPVESTRAETEPERLRASEVTKSKVVRESAEQDADAAYYTEQKAADAQLYKQKMAADATYYRQSKEADASLYQQKREAEGIFEMAKAYGALIDVLGGPQAFLQFRMENGRYERLAKATARLSEDFNQRSRDGILVRDGSGDSIAPVRNIMQGLPPLLDTIHEQTGMSPPSWLA</sequence>
<dbReference type="GO" id="GO:0005886">
    <property type="term" value="C:plasma membrane"/>
    <property type="evidence" value="ECO:0007669"/>
    <property type="project" value="TreeGrafter"/>
</dbReference>
<proteinExistence type="inferred from homology"/>
<dbReference type="Proteomes" id="UP000326565">
    <property type="component" value="Unassembled WGS sequence"/>
</dbReference>
<dbReference type="AlphaFoldDB" id="A0A5N5XFP7"/>
<protein>
    <recommendedName>
        <fullName evidence="5">Flotillin domain protein</fullName>
    </recommendedName>
</protein>
<dbReference type="PANTHER" id="PTHR13806">
    <property type="entry name" value="FLOTILLIN-RELATED"/>
    <property type="match status" value="1"/>
</dbReference>
<evidence type="ECO:0000313" key="3">
    <source>
        <dbReference type="EMBL" id="KAB8078995.1"/>
    </source>
</evidence>